<evidence type="ECO:0000256" key="1">
    <source>
        <dbReference type="ARBA" id="ARBA00004141"/>
    </source>
</evidence>
<feature type="domain" description="G-protein coupled receptors family 2 profile 2" evidence="13">
    <location>
        <begin position="951"/>
        <end position="1194"/>
    </location>
</feature>
<dbReference type="FunFam" id="3.80.10.10:FF:001164">
    <property type="entry name" value="GH01279p"/>
    <property type="match status" value="1"/>
</dbReference>
<feature type="transmembrane region" description="Helical" evidence="11">
    <location>
        <begin position="1143"/>
        <end position="1164"/>
    </location>
</feature>
<dbReference type="GO" id="GO:0004930">
    <property type="term" value="F:G protein-coupled receptor activity"/>
    <property type="evidence" value="ECO:0007669"/>
    <property type="project" value="InterPro"/>
</dbReference>
<dbReference type="Proteomes" id="UP001162480">
    <property type="component" value="Chromosome 29"/>
</dbReference>
<dbReference type="InterPro" id="IPR003591">
    <property type="entry name" value="Leu-rich_rpt_typical-subtyp"/>
</dbReference>
<keyword evidence="7 11" id="KW-0472">Membrane</keyword>
<comment type="subcellular location">
    <subcellularLocation>
        <location evidence="1">Membrane</location>
        <topology evidence="1">Multi-pass membrane protein</topology>
    </subcellularLocation>
</comment>
<reference evidence="14" key="1">
    <citation type="submission" date="2023-08" db="EMBL/GenBank/DDBJ databases">
        <authorList>
            <person name="Alioto T."/>
            <person name="Alioto T."/>
            <person name="Gomez Garrido J."/>
        </authorList>
    </citation>
    <scope>NUCLEOTIDE SEQUENCE</scope>
</reference>
<evidence type="ECO:0000259" key="12">
    <source>
        <dbReference type="PROSITE" id="PS50221"/>
    </source>
</evidence>
<dbReference type="AlphaFoldDB" id="A0AA36C063"/>
<dbReference type="PRINTS" id="PR00249">
    <property type="entry name" value="GPCRSECRETIN"/>
</dbReference>
<feature type="domain" description="GAIN-B" evidence="12">
    <location>
        <begin position="780"/>
        <end position="942"/>
    </location>
</feature>
<dbReference type="InterPro" id="IPR057244">
    <property type="entry name" value="GAIN_B"/>
</dbReference>
<dbReference type="PRINTS" id="PR00019">
    <property type="entry name" value="LEURICHRPT"/>
</dbReference>
<keyword evidence="3 11" id="KW-0812">Transmembrane</keyword>
<dbReference type="PROSITE" id="PS51450">
    <property type="entry name" value="LRR"/>
    <property type="match status" value="10"/>
</dbReference>
<feature type="region of interest" description="Disordered" evidence="10">
    <location>
        <begin position="1219"/>
        <end position="1238"/>
    </location>
</feature>
<dbReference type="EMBL" id="OX597842">
    <property type="protein sequence ID" value="CAI9743535.1"/>
    <property type="molecule type" value="Genomic_DNA"/>
</dbReference>
<dbReference type="GO" id="GO:0007166">
    <property type="term" value="P:cell surface receptor signaling pathway"/>
    <property type="evidence" value="ECO:0007669"/>
    <property type="project" value="InterPro"/>
</dbReference>
<sequence>MGGGIEDKDDTSVSPDEMIKGISNWNDGRRNLSKNQISNTGKGFIKNLPELKEIDLSNNKISEIEPRFLEHVPELQKLDLSKNSISKIETAFLEHVPKLQKLNLSNNQISNTGKGFIKNLLELEELDLSNNNISKIEPGFLEHVPKLQKLDLSKNSISKIEPAFLEHVPKLQKLNLSNNQISNTGKGFIKNLRKLEELDLSNNKISEIEPGFIEHVPELQKLDLSRNEILNIEPGFLKKVPELEKLDLSNNQISNIPEEFFDNLQDLEDLNLSNNQITNIGQGFIKNHHELEELNLSGNLISNIGQRIFINLTKFGNLDLSNNNISNIERGFLENVPELQKLDLSNNNISNIERGFLQNTPDLRKLNLSRNQIQNDLSGNNMMCACHLPAVVYYMNSTCSRTVEFLGECHSDLGNKRPIMQYSQCENYSLFKENLQCQTCSGMMCNNSQVTSCPGAEPVCQYRISMNGEKLKFNRSCSTHSNCINAIRENTRTCNKWTNGTSCVACCNGNLCNNNDFMGWTISFEFHLIYTMDPAKQFNENKTFAENVSRVEIDGILNRSQALRDMGIQKSKVFGKKMCNEDTSTNNGTLHWPMTEIGKNATITSHTAVCHTRYCSKTNQNMTSPKCSPFTGIWQDPVTHTYIVWAIHKLKNLTNEGINEENIEPVSLLNLNISKEIENETQIIEFVVSNHEKMLPLISNVSVNITQENILPSVDRIMNILQKIFVRVEKFTRLASRILQIIEVIPEKIPLEEQRVTAIYSNFGIGAAKVEKNTFNGVIYAVSYGTNETEARTEIYNDSNSQVEDMMDFISFPKSFLKHLIDEERSNFTTITFFSLRNDKLYRVIQNSSAKANTKINSHIIAASIPNVNITNRDEPVTIAFNVIDPNATNPQCVYWDESPGRNPHWSAKGCDTSDYEPGKKVFCTCNHLTSFAMLMDVYQNERDVKHSQILSVLSNIGSGISFVCVILTAIVHVYFKNLWKLTSSKVLVNLCVSLAATYFIFLVGFQEYSTTITAVCKAMAAVLHYFLLTSLMGMTVEAIHIYRGLFVFKTIRSSFIKRILILAWGIPAGIVVTTLAINNTDNYIRIESEICWLSSASFYAAFLAPVVIILLFNLIVFSSVMRRLKAMQNDEQVEHKTHKVRVFGIVGLCFLLGLPWILALFAFGEVAEVFKYLFAIFNTLQGMFIFICYCIYKKDTRDIICPYVCKRKPRAPREIRKNMKSSNSEHEIRRTVAETNL</sequence>
<evidence type="ECO:0000256" key="5">
    <source>
        <dbReference type="ARBA" id="ARBA00022737"/>
    </source>
</evidence>
<dbReference type="InterPro" id="IPR000832">
    <property type="entry name" value="GPCR_2_secretin-like"/>
</dbReference>
<evidence type="ECO:0000313" key="14">
    <source>
        <dbReference type="EMBL" id="CAI9743535.1"/>
    </source>
</evidence>
<feature type="transmembrane region" description="Helical" evidence="11">
    <location>
        <begin position="1170"/>
        <end position="1193"/>
    </location>
</feature>
<dbReference type="SMART" id="SM00369">
    <property type="entry name" value="LRR_TYP"/>
    <property type="match status" value="13"/>
</dbReference>
<evidence type="ECO:0000313" key="15">
    <source>
        <dbReference type="Proteomes" id="UP001162480"/>
    </source>
</evidence>
<dbReference type="GO" id="GO:0016020">
    <property type="term" value="C:membrane"/>
    <property type="evidence" value="ECO:0007669"/>
    <property type="project" value="UniProtKB-SubCell"/>
</dbReference>
<dbReference type="Pfam" id="PF00560">
    <property type="entry name" value="LRR_1"/>
    <property type="match status" value="1"/>
</dbReference>
<feature type="transmembrane region" description="Helical" evidence="11">
    <location>
        <begin position="1060"/>
        <end position="1079"/>
    </location>
</feature>
<name>A0AA36C063_OCTVU</name>
<keyword evidence="6 11" id="KW-1133">Transmembrane helix</keyword>
<dbReference type="Pfam" id="PF13855">
    <property type="entry name" value="LRR_8"/>
    <property type="match status" value="4"/>
</dbReference>
<dbReference type="PANTHER" id="PTHR45692">
    <property type="entry name" value="G_PROTEIN_RECEP_F2_4 DOMAIN-CONTAINING PROTEIN"/>
    <property type="match status" value="1"/>
</dbReference>
<evidence type="ECO:0000256" key="3">
    <source>
        <dbReference type="ARBA" id="ARBA00022692"/>
    </source>
</evidence>
<dbReference type="PROSITE" id="PS50221">
    <property type="entry name" value="GAIN_B"/>
    <property type="match status" value="1"/>
</dbReference>
<feature type="region of interest" description="Disordered" evidence="10">
    <location>
        <begin position="1"/>
        <end position="33"/>
    </location>
</feature>
<dbReference type="SUPFAM" id="SSF81321">
    <property type="entry name" value="Family A G protein-coupled receptor-like"/>
    <property type="match status" value="1"/>
</dbReference>
<evidence type="ECO:0000256" key="9">
    <source>
        <dbReference type="ARBA" id="ARBA00023180"/>
    </source>
</evidence>
<dbReference type="PROSITE" id="PS50261">
    <property type="entry name" value="G_PROTEIN_RECEP_F2_4"/>
    <property type="match status" value="1"/>
</dbReference>
<dbReference type="Pfam" id="PF00002">
    <property type="entry name" value="7tm_2"/>
    <property type="match status" value="1"/>
</dbReference>
<keyword evidence="9" id="KW-0325">Glycoprotein</keyword>
<organism evidence="14 15">
    <name type="scientific">Octopus vulgaris</name>
    <name type="common">Common octopus</name>
    <dbReference type="NCBI Taxonomy" id="6645"/>
    <lineage>
        <taxon>Eukaryota</taxon>
        <taxon>Metazoa</taxon>
        <taxon>Spiralia</taxon>
        <taxon>Lophotrochozoa</taxon>
        <taxon>Mollusca</taxon>
        <taxon>Cephalopoda</taxon>
        <taxon>Coleoidea</taxon>
        <taxon>Octopodiformes</taxon>
        <taxon>Octopoda</taxon>
        <taxon>Incirrata</taxon>
        <taxon>Octopodidae</taxon>
        <taxon>Octopus</taxon>
    </lineage>
</organism>
<evidence type="ECO:0000256" key="8">
    <source>
        <dbReference type="ARBA" id="ARBA00023157"/>
    </source>
</evidence>
<evidence type="ECO:0000256" key="11">
    <source>
        <dbReference type="SAM" id="Phobius"/>
    </source>
</evidence>
<dbReference type="Gene3D" id="1.20.1070.10">
    <property type="entry name" value="Rhodopsin 7-helix transmembrane proteins"/>
    <property type="match status" value="1"/>
</dbReference>
<protein>
    <submittedName>
        <fullName evidence="14">Adhesion G-protein coupled receptor G6-like</fullName>
    </submittedName>
</protein>
<dbReference type="Pfam" id="PF01825">
    <property type="entry name" value="GPS"/>
    <property type="match status" value="1"/>
</dbReference>
<keyword evidence="15" id="KW-1185">Reference proteome</keyword>
<dbReference type="Gene3D" id="3.80.10.10">
    <property type="entry name" value="Ribonuclease Inhibitor"/>
    <property type="match status" value="2"/>
</dbReference>
<accession>A0AA36C063</accession>
<dbReference type="InterPro" id="IPR017981">
    <property type="entry name" value="GPCR_2-like_7TM"/>
</dbReference>
<dbReference type="FunFam" id="3.80.10.10:FF:000770">
    <property type="entry name" value="Uncharacterized protein"/>
    <property type="match status" value="1"/>
</dbReference>
<dbReference type="Pfam" id="PF13516">
    <property type="entry name" value="LRR_6"/>
    <property type="match status" value="1"/>
</dbReference>
<dbReference type="InterPro" id="IPR000203">
    <property type="entry name" value="GPS"/>
</dbReference>
<dbReference type="SUPFAM" id="SSF52058">
    <property type="entry name" value="L domain-like"/>
    <property type="match status" value="2"/>
</dbReference>
<feature type="transmembrane region" description="Helical" evidence="11">
    <location>
        <begin position="1099"/>
        <end position="1122"/>
    </location>
</feature>
<feature type="transmembrane region" description="Helical" evidence="11">
    <location>
        <begin position="953"/>
        <end position="976"/>
    </location>
</feature>
<evidence type="ECO:0000256" key="6">
    <source>
        <dbReference type="ARBA" id="ARBA00022989"/>
    </source>
</evidence>
<dbReference type="SMART" id="SM00365">
    <property type="entry name" value="LRR_SD22"/>
    <property type="match status" value="9"/>
</dbReference>
<dbReference type="SMART" id="SM00303">
    <property type="entry name" value="GPS"/>
    <property type="match status" value="1"/>
</dbReference>
<keyword evidence="8" id="KW-1015">Disulfide bond</keyword>
<dbReference type="PANTHER" id="PTHR45692:SF1">
    <property type="entry name" value="G-PROTEIN COUPLED RECEPTORS FAMILY 2 PROFILE 2 DOMAIN-CONTAINING PROTEIN"/>
    <property type="match status" value="1"/>
</dbReference>
<keyword evidence="5" id="KW-0677">Repeat</keyword>
<feature type="transmembrane region" description="Helical" evidence="11">
    <location>
        <begin position="988"/>
        <end position="1007"/>
    </location>
</feature>
<dbReference type="CDD" id="cd15040">
    <property type="entry name" value="7tmB2_Adhesion"/>
    <property type="match status" value="1"/>
</dbReference>
<keyword evidence="4" id="KW-0732">Signal</keyword>
<evidence type="ECO:0000259" key="13">
    <source>
        <dbReference type="PROSITE" id="PS50261"/>
    </source>
</evidence>
<dbReference type="InterPro" id="IPR001611">
    <property type="entry name" value="Leu-rich_rpt"/>
</dbReference>
<proteinExistence type="predicted"/>
<gene>
    <name evidence="14" type="ORF">OCTVUL_1B025029</name>
</gene>
<dbReference type="InterPro" id="IPR032675">
    <property type="entry name" value="LRR_dom_sf"/>
</dbReference>
<feature type="transmembrane region" description="Helical" evidence="11">
    <location>
        <begin position="1019"/>
        <end position="1040"/>
    </location>
</feature>
<evidence type="ECO:0000256" key="2">
    <source>
        <dbReference type="ARBA" id="ARBA00022614"/>
    </source>
</evidence>
<evidence type="ECO:0000256" key="10">
    <source>
        <dbReference type="SAM" id="MobiDB-lite"/>
    </source>
</evidence>
<evidence type="ECO:0000256" key="7">
    <source>
        <dbReference type="ARBA" id="ARBA00023136"/>
    </source>
</evidence>
<keyword evidence="2" id="KW-0433">Leucine-rich repeat</keyword>
<evidence type="ECO:0000256" key="4">
    <source>
        <dbReference type="ARBA" id="ARBA00022729"/>
    </source>
</evidence>